<dbReference type="PANTHER" id="PTHR13056:SF3">
    <property type="entry name" value="VACUOLAR FUSION PROTEIN CCZ1 HOMOLOG A"/>
    <property type="match status" value="1"/>
</dbReference>
<evidence type="ECO:0000313" key="2">
    <source>
        <dbReference type="Proteomes" id="UP000823674"/>
    </source>
</evidence>
<evidence type="ECO:0000313" key="1">
    <source>
        <dbReference type="EMBL" id="KAG5384218.1"/>
    </source>
</evidence>
<dbReference type="InterPro" id="IPR013176">
    <property type="entry name" value="Ccz1"/>
</dbReference>
<comment type="caution">
    <text evidence="1">The sequence shown here is derived from an EMBL/GenBank/DDBJ whole genome shotgun (WGS) entry which is preliminary data.</text>
</comment>
<proteinExistence type="predicted"/>
<organism evidence="1 2">
    <name type="scientific">Brassica rapa subsp. trilocularis</name>
    <dbReference type="NCBI Taxonomy" id="1813537"/>
    <lineage>
        <taxon>Eukaryota</taxon>
        <taxon>Viridiplantae</taxon>
        <taxon>Streptophyta</taxon>
        <taxon>Embryophyta</taxon>
        <taxon>Tracheophyta</taxon>
        <taxon>Spermatophyta</taxon>
        <taxon>Magnoliopsida</taxon>
        <taxon>eudicotyledons</taxon>
        <taxon>Gunneridae</taxon>
        <taxon>Pentapetalae</taxon>
        <taxon>rosids</taxon>
        <taxon>malvids</taxon>
        <taxon>Brassicales</taxon>
        <taxon>Brassicaceae</taxon>
        <taxon>Brassiceae</taxon>
        <taxon>Brassica</taxon>
    </lineage>
</organism>
<name>A0ABQ7LCH0_BRACM</name>
<dbReference type="Proteomes" id="UP000823674">
    <property type="component" value="Chromosome A09"/>
</dbReference>
<sequence>MENWCTQGNAQGSTLTLCDVPRHFKSGLAPKTAAVRLSLFRADLFVGKKLQLTQRGTVQMLTLSKDTALEVESLVQVLDSYGGSLRCHSMIVFQHFLVSTTLSRDDTV</sequence>
<protein>
    <submittedName>
        <fullName evidence="1">Uncharacterized protein</fullName>
    </submittedName>
</protein>
<reference evidence="1 2" key="1">
    <citation type="submission" date="2021-03" db="EMBL/GenBank/DDBJ databases">
        <authorList>
            <person name="King G.J."/>
            <person name="Bancroft I."/>
            <person name="Baten A."/>
            <person name="Bloomfield J."/>
            <person name="Borpatragohain P."/>
            <person name="He Z."/>
            <person name="Irish N."/>
            <person name="Irwin J."/>
            <person name="Liu K."/>
            <person name="Mauleon R.P."/>
            <person name="Moore J."/>
            <person name="Morris R."/>
            <person name="Ostergaard L."/>
            <person name="Wang B."/>
            <person name="Wells R."/>
        </authorList>
    </citation>
    <scope>NUCLEOTIDE SEQUENCE [LARGE SCALE GENOMIC DNA]</scope>
    <source>
        <strain evidence="1">R-o-18</strain>
        <tissue evidence="1">Leaf</tissue>
    </source>
</reference>
<dbReference type="EMBL" id="JADBGQ010000008">
    <property type="protein sequence ID" value="KAG5384218.1"/>
    <property type="molecule type" value="Genomic_DNA"/>
</dbReference>
<dbReference type="PANTHER" id="PTHR13056">
    <property type="entry name" value="VACUOLAR FUSION PROTEIN CCZ1 HOMOLOG-RELATED"/>
    <property type="match status" value="1"/>
</dbReference>
<keyword evidence="2" id="KW-1185">Reference proteome</keyword>
<gene>
    <name evidence="1" type="primary">A09g507640.1_BraROA</name>
    <name evidence="1" type="ORF">IGI04_035688</name>
</gene>
<accession>A0ABQ7LCH0</accession>